<reference evidence="2" key="1">
    <citation type="submission" date="2022-11" db="UniProtKB">
        <authorList>
            <consortium name="WormBaseParasite"/>
        </authorList>
    </citation>
    <scope>IDENTIFICATION</scope>
</reference>
<evidence type="ECO:0000313" key="2">
    <source>
        <dbReference type="WBParaSite" id="PS1159_v2.g23100.t1"/>
    </source>
</evidence>
<accession>A0AC35G140</accession>
<sequence>MSSTTQQKKKQDEKNSKLVRELAALPANKYCFECGQRGPTYVNITYGSFCCMHCSGILRGLNPPHRVKSISMATFSNEEIEKLKSMGNEANAAIWLGLHDGPIKFEPIRLDENVKQHLIQKYERKRWYVSPSEIAEQRRLLEAHSRRDSTSGLSINSHKSNQSAPANFANLQPEKKSDLIDLGDDLMFPVKEEPANTIQPTFSSSLQTTTAPSFFPPPNTFSSNNPLSSHSNTPQPLQFDLFGAPPTKVSSPPAKQQQNTFDFFGPPTPAAAPQIPQQKAQDNFANFDAVFNNFSISDKPPVPQTQPVSNGFLSSTPNVIQPVLEPVMQSQPFESSSLKPEPQKEVKKDDGLPDYSALEALYHAEDEPVDFFGFGKSSNNIQSNPSATLSTTTAANGFAKSKTTDFGYQAPLFPSSNNFDSPNVSLTNTAANTSTTSSWLPSTTSNGTTATAATSSINAYQRADWNPFQ</sequence>
<evidence type="ECO:0000313" key="1">
    <source>
        <dbReference type="Proteomes" id="UP000887580"/>
    </source>
</evidence>
<proteinExistence type="predicted"/>
<name>A0AC35G140_9BILA</name>
<protein>
    <submittedName>
        <fullName evidence="2">Arf-GAP domain-containing protein</fullName>
    </submittedName>
</protein>
<dbReference type="WBParaSite" id="PS1159_v2.g23100.t1">
    <property type="protein sequence ID" value="PS1159_v2.g23100.t1"/>
    <property type="gene ID" value="PS1159_v2.g23100"/>
</dbReference>
<dbReference type="Proteomes" id="UP000887580">
    <property type="component" value="Unplaced"/>
</dbReference>
<organism evidence="1 2">
    <name type="scientific">Panagrolaimus sp. PS1159</name>
    <dbReference type="NCBI Taxonomy" id="55785"/>
    <lineage>
        <taxon>Eukaryota</taxon>
        <taxon>Metazoa</taxon>
        <taxon>Ecdysozoa</taxon>
        <taxon>Nematoda</taxon>
        <taxon>Chromadorea</taxon>
        <taxon>Rhabditida</taxon>
        <taxon>Tylenchina</taxon>
        <taxon>Panagrolaimomorpha</taxon>
        <taxon>Panagrolaimoidea</taxon>
        <taxon>Panagrolaimidae</taxon>
        <taxon>Panagrolaimus</taxon>
    </lineage>
</organism>